<protein>
    <submittedName>
        <fullName evidence="2">Alpha/beta hydrolase</fullName>
    </submittedName>
</protein>
<dbReference type="Gene3D" id="3.40.50.1820">
    <property type="entry name" value="alpha/beta hydrolase"/>
    <property type="match status" value="1"/>
</dbReference>
<dbReference type="InterPro" id="IPR050228">
    <property type="entry name" value="Carboxylesterase_BioH"/>
</dbReference>
<keyword evidence="2" id="KW-0378">Hydrolase</keyword>
<comment type="caution">
    <text evidence="2">The sequence shown here is derived from an EMBL/GenBank/DDBJ whole genome shotgun (WGS) entry which is preliminary data.</text>
</comment>
<dbReference type="SUPFAM" id="SSF53474">
    <property type="entry name" value="alpha/beta-Hydrolases"/>
    <property type="match status" value="1"/>
</dbReference>
<feature type="domain" description="AB hydrolase-1" evidence="1">
    <location>
        <begin position="46"/>
        <end position="209"/>
    </location>
</feature>
<evidence type="ECO:0000313" key="3">
    <source>
        <dbReference type="Proteomes" id="UP001243009"/>
    </source>
</evidence>
<evidence type="ECO:0000259" key="1">
    <source>
        <dbReference type="Pfam" id="PF00561"/>
    </source>
</evidence>
<sequence length="336" mass="35788">MPPPVLAENGFFWVGVERQQQGEATFATGQMFARLMVPAERRHRWPVVMVHGGGGQGLDWMGTPDGRPGWSDAFLHRGHAVCVVDRPGLGRAPAQGPQTPPPSYEMMRARFTAPATRPESYPQARLHTQWPPGEEVLDQFMAGQGPSGADLAVVHAGMRRAAAALLDRIGPAVLLTHSAGGAFGWLAADARPELVRAIVAIEPIGPPFAATPTGALRWGLTAAPLTYDPPLADPAELATVPRPAPGPGLRDCLVQAAPARRLPNLARCPIAVVTAEASWKAAEDHGVVDYLRQAGATVDHLRLEQHGLHGNGHMMMLEMNSDAVAALVAGWIEARD</sequence>
<dbReference type="PANTHER" id="PTHR43194">
    <property type="entry name" value="HYDROLASE ALPHA/BETA FOLD FAMILY"/>
    <property type="match status" value="1"/>
</dbReference>
<dbReference type="PANTHER" id="PTHR43194:SF4">
    <property type="entry name" value="AB HYDROLASE-1 DOMAIN-CONTAINING PROTEIN"/>
    <property type="match status" value="1"/>
</dbReference>
<dbReference type="CDD" id="cd12809">
    <property type="entry name" value="Esterase_713_like-2"/>
    <property type="match status" value="1"/>
</dbReference>
<evidence type="ECO:0000313" key="2">
    <source>
        <dbReference type="EMBL" id="MDO9714373.1"/>
    </source>
</evidence>
<dbReference type="InterPro" id="IPR000073">
    <property type="entry name" value="AB_hydrolase_1"/>
</dbReference>
<dbReference type="RefSeq" id="WP_305109207.1">
    <property type="nucleotide sequence ID" value="NZ_JAUTWS010000232.1"/>
</dbReference>
<dbReference type="GO" id="GO:0016787">
    <property type="term" value="F:hydrolase activity"/>
    <property type="evidence" value="ECO:0007669"/>
    <property type="project" value="UniProtKB-KW"/>
</dbReference>
<organism evidence="2 3">
    <name type="scientific">Paracraurococcus lichenis</name>
    <dbReference type="NCBI Taxonomy" id="3064888"/>
    <lineage>
        <taxon>Bacteria</taxon>
        <taxon>Pseudomonadati</taxon>
        <taxon>Pseudomonadota</taxon>
        <taxon>Alphaproteobacteria</taxon>
        <taxon>Acetobacterales</taxon>
        <taxon>Roseomonadaceae</taxon>
        <taxon>Paracraurococcus</taxon>
    </lineage>
</organism>
<keyword evidence="3" id="KW-1185">Reference proteome</keyword>
<dbReference type="InterPro" id="IPR029058">
    <property type="entry name" value="AB_hydrolase_fold"/>
</dbReference>
<dbReference type="EMBL" id="JAUTWS010000232">
    <property type="protein sequence ID" value="MDO9714373.1"/>
    <property type="molecule type" value="Genomic_DNA"/>
</dbReference>
<dbReference type="Proteomes" id="UP001243009">
    <property type="component" value="Unassembled WGS sequence"/>
</dbReference>
<dbReference type="Pfam" id="PF00561">
    <property type="entry name" value="Abhydrolase_1"/>
    <property type="match status" value="1"/>
</dbReference>
<name>A0ABT9EDT9_9PROT</name>
<proteinExistence type="predicted"/>
<accession>A0ABT9EDT9</accession>
<gene>
    <name evidence="2" type="ORF">Q7A36_39180</name>
</gene>
<reference evidence="2 3" key="1">
    <citation type="submission" date="2023-08" db="EMBL/GenBank/DDBJ databases">
        <title>The draft genome sequence of Paracraurococcus sp. LOR1-02.</title>
        <authorList>
            <person name="Kingkaew E."/>
            <person name="Tanasupawat S."/>
        </authorList>
    </citation>
    <scope>NUCLEOTIDE SEQUENCE [LARGE SCALE GENOMIC DNA]</scope>
    <source>
        <strain evidence="2 3">LOR1-02</strain>
    </source>
</reference>